<feature type="non-terminal residue" evidence="1">
    <location>
        <position position="156"/>
    </location>
</feature>
<name>A0ACC1KVA9_9FUNG</name>
<reference evidence="1" key="1">
    <citation type="submission" date="2022-07" db="EMBL/GenBank/DDBJ databases">
        <title>Phylogenomic reconstructions and comparative analyses of Kickxellomycotina fungi.</title>
        <authorList>
            <person name="Reynolds N.K."/>
            <person name="Stajich J.E."/>
            <person name="Barry K."/>
            <person name="Grigoriev I.V."/>
            <person name="Crous P."/>
            <person name="Smith M.E."/>
        </authorList>
    </citation>
    <scope>NUCLEOTIDE SEQUENCE</scope>
    <source>
        <strain evidence="1">BCRC 34780</strain>
    </source>
</reference>
<organism evidence="1 2">
    <name type="scientific">Coemansia helicoidea</name>
    <dbReference type="NCBI Taxonomy" id="1286919"/>
    <lineage>
        <taxon>Eukaryota</taxon>
        <taxon>Fungi</taxon>
        <taxon>Fungi incertae sedis</taxon>
        <taxon>Zoopagomycota</taxon>
        <taxon>Kickxellomycotina</taxon>
        <taxon>Kickxellomycetes</taxon>
        <taxon>Kickxellales</taxon>
        <taxon>Kickxellaceae</taxon>
        <taxon>Coemansia</taxon>
    </lineage>
</organism>
<gene>
    <name evidence="1" type="ORF">H4R21_005122</name>
</gene>
<keyword evidence="2" id="KW-1185">Reference proteome</keyword>
<sequence length="156" mass="16208">MPDIDAEKLRAVCAQIVREGDLDSLTDRVVRRNAESAMGLASKALDEQPYKKIVKDAVVAALASITGDADDGGDVKDEGDAEEGASSSEAAALSGKEDAEDAEEASENEAAQQSSDDGDEDAFSEVDDEPAPAAARAQKRGGGEKAPAKTKRARTE</sequence>
<accession>A0ACC1KVA9</accession>
<evidence type="ECO:0000313" key="2">
    <source>
        <dbReference type="Proteomes" id="UP001140087"/>
    </source>
</evidence>
<comment type="caution">
    <text evidence="1">The sequence shown here is derived from an EMBL/GenBank/DDBJ whole genome shotgun (WGS) entry which is preliminary data.</text>
</comment>
<dbReference type="Proteomes" id="UP001140087">
    <property type="component" value="Unassembled WGS sequence"/>
</dbReference>
<protein>
    <submittedName>
        <fullName evidence="1">Uncharacterized protein</fullName>
    </submittedName>
</protein>
<proteinExistence type="predicted"/>
<evidence type="ECO:0000313" key="1">
    <source>
        <dbReference type="EMBL" id="KAJ2795408.1"/>
    </source>
</evidence>
<dbReference type="EMBL" id="JANBUN010002178">
    <property type="protein sequence ID" value="KAJ2795408.1"/>
    <property type="molecule type" value="Genomic_DNA"/>
</dbReference>